<evidence type="ECO:0000313" key="7">
    <source>
        <dbReference type="Proteomes" id="UP000092714"/>
    </source>
</evidence>
<evidence type="ECO:0000313" key="6">
    <source>
        <dbReference type="EMBL" id="OBY12228.1"/>
    </source>
</evidence>
<evidence type="ECO:0000259" key="3">
    <source>
        <dbReference type="Pfam" id="PF00460"/>
    </source>
</evidence>
<dbReference type="Pfam" id="PF22692">
    <property type="entry name" value="LlgE_F_G_D1"/>
    <property type="match status" value="1"/>
</dbReference>
<sequence>MLRTIWTSKTGLNAQQVKLDTISNNLANSGTMGYKRVDVGFKDLLNESLDRKGYPVNDKDASMGTGVRTTEWYRDNTQGFLTDTGLPTDLSIDGEGYFRLVQPDGSYVYTRDGAFQVDSMGRLVDTRGNKVYIEYINGRNEQNTALNARNLLIDTKGGVYNKEGDTFIKIGNIPLYTAVGTNAFQSVGDNLFLPVGDANVQVSTNAEMYQGFLEGSNVDVATEFTDMIVTQRAFQLSTKAMESADEMWGMINNMRR</sequence>
<dbReference type="GeneID" id="42777375"/>
<keyword evidence="6" id="KW-0966">Cell projection</keyword>
<keyword evidence="7" id="KW-1185">Reference proteome</keyword>
<dbReference type="AlphaFoldDB" id="A0A174S3Q6"/>
<dbReference type="InterPro" id="IPR037925">
    <property type="entry name" value="FlgE/F/G-like"/>
</dbReference>
<evidence type="ECO:0000256" key="1">
    <source>
        <dbReference type="ARBA" id="ARBA00009677"/>
    </source>
</evidence>
<dbReference type="PANTHER" id="PTHR30435">
    <property type="entry name" value="FLAGELLAR PROTEIN"/>
    <property type="match status" value="1"/>
</dbReference>
<name>A0A174S3Q6_9CLOT</name>
<proteinExistence type="inferred from homology"/>
<dbReference type="InterPro" id="IPR020013">
    <property type="entry name" value="Flagellar_FlgE/F/G"/>
</dbReference>
<feature type="domain" description="Flagellar basal body rod protein N-terminal" evidence="3">
    <location>
        <begin position="7"/>
        <end position="35"/>
    </location>
</feature>
<evidence type="ECO:0000259" key="5">
    <source>
        <dbReference type="Pfam" id="PF22692"/>
    </source>
</evidence>
<keyword evidence="2" id="KW-0975">Bacterial flagellum</keyword>
<dbReference type="InterPro" id="IPR001444">
    <property type="entry name" value="Flag_bb_rod_N"/>
</dbReference>
<protein>
    <submittedName>
        <fullName evidence="6">Flagellar basal body rod protein FlgG</fullName>
    </submittedName>
</protein>
<organism evidence="6 7">
    <name type="scientific">Clostridium paraputrificum</name>
    <dbReference type="NCBI Taxonomy" id="29363"/>
    <lineage>
        <taxon>Bacteria</taxon>
        <taxon>Bacillati</taxon>
        <taxon>Bacillota</taxon>
        <taxon>Clostridia</taxon>
        <taxon>Eubacteriales</taxon>
        <taxon>Clostridiaceae</taxon>
        <taxon>Clostridium</taxon>
    </lineage>
</organism>
<dbReference type="OrthoDB" id="9804559at2"/>
<dbReference type="NCBIfam" id="TIGR03506">
    <property type="entry name" value="FlgEFG_subfam"/>
    <property type="match status" value="1"/>
</dbReference>
<keyword evidence="6" id="KW-0969">Cilium</keyword>
<comment type="similarity">
    <text evidence="1 2">Belongs to the flagella basal body rod proteins family.</text>
</comment>
<dbReference type="EMBL" id="MAPZ01000009">
    <property type="protein sequence ID" value="OBY12228.1"/>
    <property type="molecule type" value="Genomic_DNA"/>
</dbReference>
<reference evidence="6 7" key="1">
    <citation type="submission" date="2016-06" db="EMBL/GenBank/DDBJ databases">
        <authorList>
            <person name="Kjaerup R.B."/>
            <person name="Dalgaard T.S."/>
            <person name="Juul-Madsen H.R."/>
        </authorList>
    </citation>
    <scope>NUCLEOTIDE SEQUENCE [LARGE SCALE GENOMIC DNA]</scope>
    <source>
        <strain evidence="6 7">373-A1</strain>
    </source>
</reference>
<dbReference type="GO" id="GO:0009425">
    <property type="term" value="C:bacterial-type flagellum basal body"/>
    <property type="evidence" value="ECO:0007669"/>
    <property type="project" value="UniProtKB-SubCell"/>
</dbReference>
<evidence type="ECO:0000259" key="4">
    <source>
        <dbReference type="Pfam" id="PF06429"/>
    </source>
</evidence>
<feature type="domain" description="Flagellar basal-body/hook protein C-terminal" evidence="4">
    <location>
        <begin position="210"/>
        <end position="254"/>
    </location>
</feature>
<keyword evidence="6" id="KW-0282">Flagellum</keyword>
<dbReference type="eggNOG" id="COG4786">
    <property type="taxonomic scope" value="Bacteria"/>
</dbReference>
<dbReference type="Proteomes" id="UP000092714">
    <property type="component" value="Unassembled WGS sequence"/>
</dbReference>
<dbReference type="PANTHER" id="PTHR30435:SF19">
    <property type="entry name" value="FLAGELLAR BASAL-BODY ROD PROTEIN FLGG"/>
    <property type="match status" value="1"/>
</dbReference>
<evidence type="ECO:0000256" key="2">
    <source>
        <dbReference type="RuleBase" id="RU362116"/>
    </source>
</evidence>
<comment type="subcellular location">
    <subcellularLocation>
        <location evidence="2">Bacterial flagellum basal body</location>
    </subcellularLocation>
</comment>
<comment type="caution">
    <text evidence="6">The sequence shown here is derived from an EMBL/GenBank/DDBJ whole genome shotgun (WGS) entry which is preliminary data.</text>
</comment>
<feature type="domain" description="Flagellar hook protein FlgE/F/G-like D1" evidence="5">
    <location>
        <begin position="92"/>
        <end position="159"/>
    </location>
</feature>
<dbReference type="SUPFAM" id="SSF117143">
    <property type="entry name" value="Flagellar hook protein flgE"/>
    <property type="match status" value="1"/>
</dbReference>
<dbReference type="InterPro" id="IPR053967">
    <property type="entry name" value="LlgE_F_G-like_D1"/>
</dbReference>
<dbReference type="GO" id="GO:0071978">
    <property type="term" value="P:bacterial-type flagellum-dependent swarming motility"/>
    <property type="evidence" value="ECO:0007669"/>
    <property type="project" value="TreeGrafter"/>
</dbReference>
<dbReference type="InterPro" id="IPR010930">
    <property type="entry name" value="Flg_bb/hook_C_dom"/>
</dbReference>
<dbReference type="Pfam" id="PF00460">
    <property type="entry name" value="Flg_bb_rod"/>
    <property type="match status" value="1"/>
</dbReference>
<dbReference type="Pfam" id="PF06429">
    <property type="entry name" value="Flg_bbr_C"/>
    <property type="match status" value="1"/>
</dbReference>
<dbReference type="RefSeq" id="WP_027099529.1">
    <property type="nucleotide sequence ID" value="NZ_CABJAZ010000003.1"/>
</dbReference>
<gene>
    <name evidence="6" type="primary">flgG</name>
    <name evidence="6" type="ORF">CP373A1_01135</name>
</gene>
<accession>A0A174S3Q6</accession>